<evidence type="ECO:0000313" key="3">
    <source>
        <dbReference type="EMBL" id="QHT19663.1"/>
    </source>
</evidence>
<dbReference type="SUPFAM" id="SSF57850">
    <property type="entry name" value="RING/U-box"/>
    <property type="match status" value="1"/>
</dbReference>
<keyword evidence="1" id="KW-1133">Transmembrane helix</keyword>
<evidence type="ECO:0000259" key="2">
    <source>
        <dbReference type="PROSITE" id="PS50089"/>
    </source>
</evidence>
<organism evidence="3">
    <name type="scientific">viral metagenome</name>
    <dbReference type="NCBI Taxonomy" id="1070528"/>
    <lineage>
        <taxon>unclassified sequences</taxon>
        <taxon>metagenomes</taxon>
        <taxon>organismal metagenomes</taxon>
    </lineage>
</organism>
<dbReference type="PROSITE" id="PS50089">
    <property type="entry name" value="ZF_RING_2"/>
    <property type="match status" value="1"/>
</dbReference>
<dbReference type="InterPro" id="IPR001841">
    <property type="entry name" value="Znf_RING"/>
</dbReference>
<feature type="domain" description="RING-type" evidence="2">
    <location>
        <begin position="35"/>
        <end position="93"/>
    </location>
</feature>
<accession>A0A6C0DTV8</accession>
<name>A0A6C0DTV8_9ZZZZ</name>
<dbReference type="Pfam" id="PF13639">
    <property type="entry name" value="zf-RING_2"/>
    <property type="match status" value="1"/>
</dbReference>
<evidence type="ECO:0000256" key="1">
    <source>
        <dbReference type="SAM" id="Phobius"/>
    </source>
</evidence>
<feature type="transmembrane region" description="Helical" evidence="1">
    <location>
        <begin position="134"/>
        <end position="155"/>
    </location>
</feature>
<dbReference type="Gene3D" id="3.30.40.10">
    <property type="entry name" value="Zinc/RING finger domain, C3HC4 (zinc finger)"/>
    <property type="match status" value="1"/>
</dbReference>
<dbReference type="EMBL" id="MN739668">
    <property type="protein sequence ID" value="QHT19663.1"/>
    <property type="molecule type" value="Genomic_DNA"/>
</dbReference>
<dbReference type="InterPro" id="IPR013083">
    <property type="entry name" value="Znf_RING/FYVE/PHD"/>
</dbReference>
<protein>
    <recommendedName>
        <fullName evidence="2">RING-type domain-containing protein</fullName>
    </recommendedName>
</protein>
<keyword evidence="1" id="KW-0472">Membrane</keyword>
<reference evidence="3" key="1">
    <citation type="journal article" date="2020" name="Nature">
        <title>Giant virus diversity and host interactions through global metagenomics.</title>
        <authorList>
            <person name="Schulz F."/>
            <person name="Roux S."/>
            <person name="Paez-Espino D."/>
            <person name="Jungbluth S."/>
            <person name="Walsh D.A."/>
            <person name="Denef V.J."/>
            <person name="McMahon K.D."/>
            <person name="Konstantinidis K.T."/>
            <person name="Eloe-Fadrosh E.A."/>
            <person name="Kyrpides N.C."/>
            <person name="Woyke T."/>
        </authorList>
    </citation>
    <scope>NUCLEOTIDE SEQUENCE</scope>
    <source>
        <strain evidence="3">GVMAG-M-3300023174-5</strain>
    </source>
</reference>
<sequence length="159" mass="19054">MMYFQIYNHLDSDNNFSESESNNVEIYKDINAYECIICLEKTSKKFAIIKLTNALIKNEKDDSLEKKCLCESFIHQYCLNKWVKKNESCPICREKFNEIAKPDEKKTIYFFIRSFIPAWFFFKISKFFKNFFKGLYLFILLTFAFNVSNFVIVIVKKNI</sequence>
<keyword evidence="1" id="KW-0812">Transmembrane</keyword>
<dbReference type="AlphaFoldDB" id="A0A6C0DTV8"/>
<proteinExistence type="predicted"/>